<evidence type="ECO:0000313" key="3">
    <source>
        <dbReference type="Proteomes" id="UP001462640"/>
    </source>
</evidence>
<keyword evidence="3" id="KW-1185">Reference proteome</keyword>
<evidence type="ECO:0000256" key="1">
    <source>
        <dbReference type="SAM" id="Coils"/>
    </source>
</evidence>
<dbReference type="EMBL" id="JBDPZC010000007">
    <property type="protein sequence ID" value="MEO3714119.1"/>
    <property type="molecule type" value="Genomic_DNA"/>
</dbReference>
<sequence length="329" mass="36435">MSDLLACVSEVSDARSAIAYFATVETALKSQRDMLSDLAKVMWKLAETYPVAILSETLAFQALDVENSYIPFVSGTLDQLETKRNAATVAMTARVSEVRVAANEIRNVLTVEAIDLRAAVERLEQLDVEVQQLQEAVVKAIYARDKATADVQRQQTLRDAAEMDVAEAEERLSAAQTAAANIRNSIQQVTEAISVPYNCPISHVSWNECDSADHVQYKNAYVQNQQRLRNELTQLQARLTSAQNAVVTAFNDLNSTRNTLATFESGLDSAKTMLQTAESELKQAQELWKAKARFAQEEKQRLRADIFASENSSDQNQVQDVITQLGATP</sequence>
<gene>
    <name evidence="2" type="ORF">ABDJ40_15240</name>
</gene>
<feature type="coiled-coil region" evidence="1">
    <location>
        <begin position="218"/>
        <end position="305"/>
    </location>
</feature>
<keyword evidence="1" id="KW-0175">Coiled coil</keyword>
<comment type="caution">
    <text evidence="2">The sequence shown here is derived from an EMBL/GenBank/DDBJ whole genome shotgun (WGS) entry which is preliminary data.</text>
</comment>
<evidence type="ECO:0000313" key="2">
    <source>
        <dbReference type="EMBL" id="MEO3714119.1"/>
    </source>
</evidence>
<reference evidence="2 3" key="1">
    <citation type="submission" date="2024-05" db="EMBL/GenBank/DDBJ databases">
        <title>Roseateles sp. 2.12 16S ribosomal RNA gene Genome sequencing and assembly.</title>
        <authorList>
            <person name="Woo H."/>
        </authorList>
    </citation>
    <scope>NUCLEOTIDE SEQUENCE [LARGE SCALE GENOMIC DNA]</scope>
    <source>
        <strain evidence="2 3">2.12</strain>
    </source>
</reference>
<organism evidence="2 3">
    <name type="scientific">Roseateles flavus</name>
    <dbReference type="NCBI Taxonomy" id="3149041"/>
    <lineage>
        <taxon>Bacteria</taxon>
        <taxon>Pseudomonadati</taxon>
        <taxon>Pseudomonadota</taxon>
        <taxon>Betaproteobacteria</taxon>
        <taxon>Burkholderiales</taxon>
        <taxon>Sphaerotilaceae</taxon>
        <taxon>Roseateles</taxon>
    </lineage>
</organism>
<feature type="coiled-coil region" evidence="1">
    <location>
        <begin position="116"/>
        <end position="185"/>
    </location>
</feature>
<protein>
    <recommendedName>
        <fullName evidence="4">KfrA N-terminal DNA-binding domain-containing protein</fullName>
    </recommendedName>
</protein>
<dbReference type="RefSeq" id="WP_347611169.1">
    <property type="nucleotide sequence ID" value="NZ_JBDPZC010000007.1"/>
</dbReference>
<dbReference type="Proteomes" id="UP001462640">
    <property type="component" value="Unassembled WGS sequence"/>
</dbReference>
<proteinExistence type="predicted"/>
<evidence type="ECO:0008006" key="4">
    <source>
        <dbReference type="Google" id="ProtNLM"/>
    </source>
</evidence>
<name>A0ABV0GGQ2_9BURK</name>
<accession>A0ABV0GGQ2</accession>